<comment type="similarity">
    <text evidence="3 7">Belongs to the peptidase S26 family.</text>
</comment>
<dbReference type="SUPFAM" id="SSF51306">
    <property type="entry name" value="LexA/Signal peptidase"/>
    <property type="match status" value="1"/>
</dbReference>
<feature type="active site" evidence="6">
    <location>
        <position position="7"/>
    </location>
</feature>
<dbReference type="PANTHER" id="PTHR43390">
    <property type="entry name" value="SIGNAL PEPTIDASE I"/>
    <property type="match status" value="1"/>
</dbReference>
<evidence type="ECO:0000259" key="8">
    <source>
        <dbReference type="Pfam" id="PF10502"/>
    </source>
</evidence>
<accession>A0A3G9IHX1</accession>
<evidence type="ECO:0000256" key="5">
    <source>
        <dbReference type="ARBA" id="ARBA00022801"/>
    </source>
</evidence>
<proteinExistence type="inferred from homology"/>
<keyword evidence="7" id="KW-0645">Protease</keyword>
<evidence type="ECO:0000256" key="6">
    <source>
        <dbReference type="PIRSR" id="PIRSR600223-1"/>
    </source>
</evidence>
<evidence type="ECO:0000256" key="7">
    <source>
        <dbReference type="RuleBase" id="RU362042"/>
    </source>
</evidence>
<dbReference type="PROSITE" id="PS00761">
    <property type="entry name" value="SPASE_I_3"/>
    <property type="match status" value="1"/>
</dbReference>
<dbReference type="InterPro" id="IPR000223">
    <property type="entry name" value="Pept_S26A_signal_pept_1"/>
</dbReference>
<dbReference type="InterPro" id="IPR019758">
    <property type="entry name" value="Pept_S26A_signal_pept_1_CS"/>
</dbReference>
<dbReference type="PRINTS" id="PR00727">
    <property type="entry name" value="LEADERPTASE"/>
</dbReference>
<feature type="domain" description="Peptidase S26" evidence="8">
    <location>
        <begin position="2"/>
        <end position="173"/>
    </location>
</feature>
<comment type="subcellular location">
    <subcellularLocation>
        <location evidence="2">Cell membrane</location>
        <topology evidence="2">Single-pass type II membrane protein</topology>
    </subcellularLocation>
    <subcellularLocation>
        <location evidence="7">Membrane</location>
        <topology evidence="7">Single-pass type II membrane protein</topology>
    </subcellularLocation>
</comment>
<evidence type="ECO:0000256" key="3">
    <source>
        <dbReference type="ARBA" id="ARBA00009370"/>
    </source>
</evidence>
<evidence type="ECO:0000256" key="2">
    <source>
        <dbReference type="ARBA" id="ARBA00004401"/>
    </source>
</evidence>
<evidence type="ECO:0000313" key="10">
    <source>
        <dbReference type="Proteomes" id="UP000271573"/>
    </source>
</evidence>
<evidence type="ECO:0000256" key="4">
    <source>
        <dbReference type="ARBA" id="ARBA00013208"/>
    </source>
</evidence>
<dbReference type="Proteomes" id="UP000271573">
    <property type="component" value="Chromosome"/>
</dbReference>
<dbReference type="GO" id="GO:0006465">
    <property type="term" value="P:signal peptide processing"/>
    <property type="evidence" value="ECO:0007669"/>
    <property type="project" value="InterPro"/>
</dbReference>
<dbReference type="KEGG" id="nbe:Back2_28540"/>
<feature type="active site" evidence="6">
    <location>
        <position position="57"/>
    </location>
</feature>
<reference evidence="9 10" key="1">
    <citation type="submission" date="2018-11" db="EMBL/GenBank/DDBJ databases">
        <title>Complete genome sequence of Nocardioides baekrokdamisoli strain KCTC 39748.</title>
        <authorList>
            <person name="Kang S.W."/>
            <person name="Lee K.C."/>
            <person name="Kim K.K."/>
            <person name="Kim J.S."/>
            <person name="Kim D.S."/>
            <person name="Ko S.H."/>
            <person name="Yang S.H."/>
            <person name="Shin Y.K."/>
            <person name="Lee J.S."/>
        </authorList>
    </citation>
    <scope>NUCLEOTIDE SEQUENCE [LARGE SCALE GENOMIC DNA]</scope>
    <source>
        <strain evidence="9 10">KCTC 39748</strain>
    </source>
</reference>
<sequence>MHLPGVSMYPTIKPGEHFWVERVNGDHFSYSPKRLDIVVFNTPSGWSYSSDSGQLMKRVIGMPGETIVCCDKSTGELIINGTAMPEPFLAPRAGVPDAAVLPTFCDGPEAYGDSPKACSEGWKVTVPAGELFVMGDNRSTSADSAFHMCAPSRAVQAQCSDLVFVPIADVVGVVVR</sequence>
<keyword evidence="5 7" id="KW-0378">Hydrolase</keyword>
<dbReference type="GO" id="GO:0005886">
    <property type="term" value="C:plasma membrane"/>
    <property type="evidence" value="ECO:0007669"/>
    <property type="project" value="UniProtKB-SubCell"/>
</dbReference>
<dbReference type="CDD" id="cd06530">
    <property type="entry name" value="S26_SPase_I"/>
    <property type="match status" value="1"/>
</dbReference>
<dbReference type="GO" id="GO:0004252">
    <property type="term" value="F:serine-type endopeptidase activity"/>
    <property type="evidence" value="ECO:0007669"/>
    <property type="project" value="InterPro"/>
</dbReference>
<comment type="catalytic activity">
    <reaction evidence="1 7">
        <text>Cleavage of hydrophobic, N-terminal signal or leader sequences from secreted and periplasmic proteins.</text>
        <dbReference type="EC" id="3.4.21.89"/>
    </reaction>
</comment>
<dbReference type="EMBL" id="AP019307">
    <property type="protein sequence ID" value="BBH18567.1"/>
    <property type="molecule type" value="Genomic_DNA"/>
</dbReference>
<evidence type="ECO:0000256" key="1">
    <source>
        <dbReference type="ARBA" id="ARBA00000677"/>
    </source>
</evidence>
<dbReference type="Pfam" id="PF10502">
    <property type="entry name" value="Peptidase_S26"/>
    <property type="match status" value="1"/>
</dbReference>
<dbReference type="GO" id="GO:0009003">
    <property type="term" value="F:signal peptidase activity"/>
    <property type="evidence" value="ECO:0007669"/>
    <property type="project" value="UniProtKB-EC"/>
</dbReference>
<dbReference type="EC" id="3.4.21.89" evidence="4 7"/>
<evidence type="ECO:0000313" key="9">
    <source>
        <dbReference type="EMBL" id="BBH18567.1"/>
    </source>
</evidence>
<dbReference type="NCBIfam" id="TIGR02227">
    <property type="entry name" value="sigpep_I_bact"/>
    <property type="match status" value="1"/>
</dbReference>
<keyword evidence="10" id="KW-1185">Reference proteome</keyword>
<dbReference type="InterPro" id="IPR036286">
    <property type="entry name" value="LexA/Signal_pep-like_sf"/>
</dbReference>
<name>A0A3G9IHX1_9ACTN</name>
<dbReference type="Gene3D" id="2.10.109.10">
    <property type="entry name" value="Umud Fragment, subunit A"/>
    <property type="match status" value="1"/>
</dbReference>
<dbReference type="PANTHER" id="PTHR43390:SF1">
    <property type="entry name" value="CHLOROPLAST PROCESSING PEPTIDASE"/>
    <property type="match status" value="1"/>
</dbReference>
<dbReference type="AlphaFoldDB" id="A0A3G9IHX1"/>
<protein>
    <recommendedName>
        <fullName evidence="4 7">Signal peptidase I</fullName>
        <ecNumber evidence="4 7">3.4.21.89</ecNumber>
    </recommendedName>
</protein>
<dbReference type="InterPro" id="IPR019533">
    <property type="entry name" value="Peptidase_S26"/>
</dbReference>
<gene>
    <name evidence="9" type="ORF">Back2_28540</name>
</gene>
<organism evidence="9 10">
    <name type="scientific">Nocardioides baekrokdamisoli</name>
    <dbReference type="NCBI Taxonomy" id="1804624"/>
    <lineage>
        <taxon>Bacteria</taxon>
        <taxon>Bacillati</taxon>
        <taxon>Actinomycetota</taxon>
        <taxon>Actinomycetes</taxon>
        <taxon>Propionibacteriales</taxon>
        <taxon>Nocardioidaceae</taxon>
        <taxon>Nocardioides</taxon>
    </lineage>
</organism>